<gene>
    <name evidence="2" type="ORF">ZIOFF_038282</name>
</gene>
<comment type="caution">
    <text evidence="2">The sequence shown here is derived from an EMBL/GenBank/DDBJ whole genome shotgun (WGS) entry which is preliminary data.</text>
</comment>
<feature type="compositionally biased region" description="Basic residues" evidence="1">
    <location>
        <begin position="219"/>
        <end position="231"/>
    </location>
</feature>
<accession>A0A8J5G571</accession>
<keyword evidence="3" id="KW-1185">Reference proteome</keyword>
<dbReference type="AlphaFoldDB" id="A0A8J5G571"/>
<reference evidence="2 3" key="1">
    <citation type="submission" date="2020-08" db="EMBL/GenBank/DDBJ databases">
        <title>Plant Genome Project.</title>
        <authorList>
            <person name="Zhang R.-G."/>
        </authorList>
    </citation>
    <scope>NUCLEOTIDE SEQUENCE [LARGE SCALE GENOMIC DNA]</scope>
    <source>
        <tissue evidence="2">Rhizome</tissue>
    </source>
</reference>
<sequence>MSTVVGSQCPPAASRWSIWACEESVMEEGKIDSSEIKDKNDHVDQDSSTSNNVGFGICKLGGRNGDDGKQKYFSIGRVLVDVERGRTVPNWRLRRLGGGLGTTRTGSEEFTQKHSVRAVFHLSIIALVKYWVAQLVELLSSRLRYLSKHSRMDIRDTLGELGLTFVKIAKFETENAIDLSQRRRAAEIKQGEVEQADGVRYPERERGARVPLEKSEKRTHSRSLPGKKKRLRSKKLGLDSLFENARGENWVATEVRASLLVREREGGELSRRRS</sequence>
<dbReference type="EMBL" id="JACMSC010000011">
    <property type="protein sequence ID" value="KAG6498562.1"/>
    <property type="molecule type" value="Genomic_DNA"/>
</dbReference>
<evidence type="ECO:0000313" key="3">
    <source>
        <dbReference type="Proteomes" id="UP000734854"/>
    </source>
</evidence>
<name>A0A8J5G571_ZINOF</name>
<proteinExistence type="predicted"/>
<protein>
    <submittedName>
        <fullName evidence="2">Uncharacterized protein</fullName>
    </submittedName>
</protein>
<evidence type="ECO:0000313" key="2">
    <source>
        <dbReference type="EMBL" id="KAG6498562.1"/>
    </source>
</evidence>
<organism evidence="2 3">
    <name type="scientific">Zingiber officinale</name>
    <name type="common">Ginger</name>
    <name type="synonym">Amomum zingiber</name>
    <dbReference type="NCBI Taxonomy" id="94328"/>
    <lineage>
        <taxon>Eukaryota</taxon>
        <taxon>Viridiplantae</taxon>
        <taxon>Streptophyta</taxon>
        <taxon>Embryophyta</taxon>
        <taxon>Tracheophyta</taxon>
        <taxon>Spermatophyta</taxon>
        <taxon>Magnoliopsida</taxon>
        <taxon>Liliopsida</taxon>
        <taxon>Zingiberales</taxon>
        <taxon>Zingiberaceae</taxon>
        <taxon>Zingiber</taxon>
    </lineage>
</organism>
<evidence type="ECO:0000256" key="1">
    <source>
        <dbReference type="SAM" id="MobiDB-lite"/>
    </source>
</evidence>
<feature type="compositionally biased region" description="Basic and acidic residues" evidence="1">
    <location>
        <begin position="30"/>
        <end position="45"/>
    </location>
</feature>
<feature type="region of interest" description="Disordered" evidence="1">
    <location>
        <begin position="30"/>
        <end position="49"/>
    </location>
</feature>
<feature type="region of interest" description="Disordered" evidence="1">
    <location>
        <begin position="204"/>
        <end position="231"/>
    </location>
</feature>
<feature type="compositionally biased region" description="Basic and acidic residues" evidence="1">
    <location>
        <begin position="204"/>
        <end position="218"/>
    </location>
</feature>
<dbReference type="Proteomes" id="UP000734854">
    <property type="component" value="Unassembled WGS sequence"/>
</dbReference>